<evidence type="ECO:0000313" key="3">
    <source>
        <dbReference type="Proteomes" id="UP000184774"/>
    </source>
</evidence>
<dbReference type="Pfam" id="PF02627">
    <property type="entry name" value="CMD"/>
    <property type="match status" value="1"/>
</dbReference>
<dbReference type="Proteomes" id="UP000184774">
    <property type="component" value="Unassembled WGS sequence"/>
</dbReference>
<dbReference type="AlphaFoldDB" id="A0A1N6M910"/>
<sequence length="127" mass="14440">MIPHNKHRELIEKFSPGGTEWGKKDFRPVFPDLVDHLVDDIYGFAYMRETIDIKTRHLISIGILSAMGGCENQLEFQLKAALNLGLTEEEIKEAFIQVCVFAGNARAINAARIFYDKVLESKVENDK</sequence>
<dbReference type="InterPro" id="IPR003779">
    <property type="entry name" value="CMD-like"/>
</dbReference>
<gene>
    <name evidence="2" type="ORF">VSP9026_03685</name>
</gene>
<dbReference type="PANTHER" id="PTHR33570">
    <property type="entry name" value="4-CARBOXYMUCONOLACTONE DECARBOXYLASE FAMILY PROTEIN"/>
    <property type="match status" value="1"/>
</dbReference>
<dbReference type="SUPFAM" id="SSF69118">
    <property type="entry name" value="AhpD-like"/>
    <property type="match status" value="1"/>
</dbReference>
<accession>A0A1N6M910</accession>
<evidence type="ECO:0000313" key="2">
    <source>
        <dbReference type="EMBL" id="SIO95932.1"/>
    </source>
</evidence>
<organism evidence="2 3">
    <name type="scientific">Vibrio spartinae</name>
    <dbReference type="NCBI Taxonomy" id="1918945"/>
    <lineage>
        <taxon>Bacteria</taxon>
        <taxon>Pseudomonadati</taxon>
        <taxon>Pseudomonadota</taxon>
        <taxon>Gammaproteobacteria</taxon>
        <taxon>Vibrionales</taxon>
        <taxon>Vibrionaceae</taxon>
        <taxon>Vibrio</taxon>
    </lineage>
</organism>
<dbReference type="OrthoDB" id="9801400at2"/>
<proteinExistence type="predicted"/>
<protein>
    <submittedName>
        <fullName evidence="2">Carboxymuconolactone decarboxylase family protein</fullName>
    </submittedName>
</protein>
<dbReference type="EMBL" id="FSSB01000022">
    <property type="protein sequence ID" value="SIO95932.1"/>
    <property type="molecule type" value="Genomic_DNA"/>
</dbReference>
<dbReference type="InterPro" id="IPR052512">
    <property type="entry name" value="4CMD/NDH-1_regulator"/>
</dbReference>
<dbReference type="Gene3D" id="1.20.1290.10">
    <property type="entry name" value="AhpD-like"/>
    <property type="match status" value="1"/>
</dbReference>
<dbReference type="PANTHER" id="PTHR33570:SF2">
    <property type="entry name" value="CARBOXYMUCONOLACTONE DECARBOXYLASE-LIKE DOMAIN-CONTAINING PROTEIN"/>
    <property type="match status" value="1"/>
</dbReference>
<reference evidence="2 3" key="1">
    <citation type="submission" date="2016-12" db="EMBL/GenBank/DDBJ databases">
        <authorList>
            <person name="Song W.-J."/>
            <person name="Kurnit D.M."/>
        </authorList>
    </citation>
    <scope>NUCLEOTIDE SEQUENCE [LARGE SCALE GENOMIC DNA]</scope>
    <source>
        <strain evidence="2 3">CECT 9026</strain>
    </source>
</reference>
<dbReference type="GO" id="GO:0051920">
    <property type="term" value="F:peroxiredoxin activity"/>
    <property type="evidence" value="ECO:0007669"/>
    <property type="project" value="InterPro"/>
</dbReference>
<name>A0A1N6M910_9VIBR</name>
<evidence type="ECO:0000259" key="1">
    <source>
        <dbReference type="Pfam" id="PF02627"/>
    </source>
</evidence>
<feature type="domain" description="Carboxymuconolactone decarboxylase-like" evidence="1">
    <location>
        <begin position="45"/>
        <end position="114"/>
    </location>
</feature>
<dbReference type="InterPro" id="IPR029032">
    <property type="entry name" value="AhpD-like"/>
</dbReference>
<dbReference type="RefSeq" id="WP_074374411.1">
    <property type="nucleotide sequence ID" value="NZ_AP024908.1"/>
</dbReference>